<dbReference type="InterPro" id="IPR023352">
    <property type="entry name" value="MAPEG-like_dom_sf"/>
</dbReference>
<feature type="transmembrane region" description="Helical" evidence="5">
    <location>
        <begin position="12"/>
        <end position="31"/>
    </location>
</feature>
<dbReference type="PANTHER" id="PTHR35371:SF1">
    <property type="entry name" value="BLR7753 PROTEIN"/>
    <property type="match status" value="1"/>
</dbReference>
<comment type="subcellular location">
    <subcellularLocation>
        <location evidence="1">Membrane</location>
    </subcellularLocation>
</comment>
<dbReference type="AlphaFoldDB" id="A0AAJ0CGY4"/>
<feature type="transmembrane region" description="Helical" evidence="5">
    <location>
        <begin position="131"/>
        <end position="149"/>
    </location>
</feature>
<dbReference type="EMBL" id="JASWJB010000240">
    <property type="protein sequence ID" value="KAK2592883.1"/>
    <property type="molecule type" value="Genomic_DNA"/>
</dbReference>
<evidence type="ECO:0000256" key="5">
    <source>
        <dbReference type="SAM" id="Phobius"/>
    </source>
</evidence>
<organism evidence="6 7">
    <name type="scientific">Conoideocrella luteorostrata</name>
    <dbReference type="NCBI Taxonomy" id="1105319"/>
    <lineage>
        <taxon>Eukaryota</taxon>
        <taxon>Fungi</taxon>
        <taxon>Dikarya</taxon>
        <taxon>Ascomycota</taxon>
        <taxon>Pezizomycotina</taxon>
        <taxon>Sordariomycetes</taxon>
        <taxon>Hypocreomycetidae</taxon>
        <taxon>Hypocreales</taxon>
        <taxon>Clavicipitaceae</taxon>
        <taxon>Conoideocrella</taxon>
    </lineage>
</organism>
<keyword evidence="4 5" id="KW-0472">Membrane</keyword>
<dbReference type="Gene3D" id="1.20.120.550">
    <property type="entry name" value="Membrane associated eicosanoid/glutathione metabolism-like domain"/>
    <property type="match status" value="1"/>
</dbReference>
<proteinExistence type="predicted"/>
<evidence type="ECO:0000256" key="4">
    <source>
        <dbReference type="ARBA" id="ARBA00023136"/>
    </source>
</evidence>
<keyword evidence="2 5" id="KW-0812">Transmembrane</keyword>
<accession>A0AAJ0CGY4</accession>
<evidence type="ECO:0000256" key="3">
    <source>
        <dbReference type="ARBA" id="ARBA00022989"/>
    </source>
</evidence>
<evidence type="ECO:0000313" key="7">
    <source>
        <dbReference type="Proteomes" id="UP001251528"/>
    </source>
</evidence>
<keyword evidence="7" id="KW-1185">Reference proteome</keyword>
<protein>
    <submittedName>
        <fullName evidence="6">Uncharacterized protein</fullName>
    </submittedName>
</protein>
<dbReference type="Proteomes" id="UP001251528">
    <property type="component" value="Unassembled WGS sequence"/>
</dbReference>
<evidence type="ECO:0000256" key="1">
    <source>
        <dbReference type="ARBA" id="ARBA00004370"/>
    </source>
</evidence>
<gene>
    <name evidence="6" type="ORF">QQS21_009415</name>
</gene>
<keyword evidence="3 5" id="KW-1133">Transmembrane helix</keyword>
<reference evidence="6" key="1">
    <citation type="submission" date="2023-06" db="EMBL/GenBank/DDBJ databases">
        <title>Conoideocrella luteorostrata (Hypocreales: Clavicipitaceae), a potential biocontrol fungus for elongate hemlock scale in United States Christmas tree production areas.</title>
        <authorList>
            <person name="Barrett H."/>
            <person name="Lovett B."/>
            <person name="Macias A.M."/>
            <person name="Stajich J.E."/>
            <person name="Kasson M.T."/>
        </authorList>
    </citation>
    <scope>NUCLEOTIDE SEQUENCE</scope>
    <source>
        <strain evidence="6">ARSEF 14590</strain>
    </source>
</reference>
<dbReference type="GO" id="GO:0016020">
    <property type="term" value="C:membrane"/>
    <property type="evidence" value="ECO:0007669"/>
    <property type="project" value="UniProtKB-SubCell"/>
</dbReference>
<sequence length="152" mass="16283">MSFFGIDATKNLSYLTVPAVFMTCLVPHMYAVGSSGKVYDNANPRGFRDALSKSQLDKPLQQRIARALGASQNGFETLGVFAGGVIAANQAGLATKTLNTLAIGYLCARVAYVYTYIHLGANRKFSILRSALFAVSVGFCMSLWVKAGLNAM</sequence>
<dbReference type="SUPFAM" id="SSF161084">
    <property type="entry name" value="MAPEG domain-like"/>
    <property type="match status" value="1"/>
</dbReference>
<evidence type="ECO:0000256" key="2">
    <source>
        <dbReference type="ARBA" id="ARBA00022692"/>
    </source>
</evidence>
<dbReference type="InterPro" id="IPR001129">
    <property type="entry name" value="Membr-assoc_MAPEG"/>
</dbReference>
<feature type="transmembrane region" description="Helical" evidence="5">
    <location>
        <begin position="102"/>
        <end position="119"/>
    </location>
</feature>
<dbReference type="Pfam" id="PF01124">
    <property type="entry name" value="MAPEG"/>
    <property type="match status" value="1"/>
</dbReference>
<name>A0AAJ0CGY4_9HYPO</name>
<comment type="caution">
    <text evidence="6">The sequence shown here is derived from an EMBL/GenBank/DDBJ whole genome shotgun (WGS) entry which is preliminary data.</text>
</comment>
<evidence type="ECO:0000313" key="6">
    <source>
        <dbReference type="EMBL" id="KAK2592883.1"/>
    </source>
</evidence>
<dbReference type="PANTHER" id="PTHR35371">
    <property type="entry name" value="INNER MEMBRANE PROTEIN"/>
    <property type="match status" value="1"/>
</dbReference>